<feature type="coiled-coil region" evidence="1">
    <location>
        <begin position="205"/>
        <end position="232"/>
    </location>
</feature>
<accession>M1PXG1</accession>
<dbReference type="EMBL" id="KC008572">
    <property type="protein sequence ID" value="AGF85437.1"/>
    <property type="molecule type" value="Genomic_DNA"/>
</dbReference>
<evidence type="ECO:0008006" key="4">
    <source>
        <dbReference type="Google" id="ProtNLM"/>
    </source>
</evidence>
<reference evidence="2 3" key="1">
    <citation type="submission" date="2012-10" db="EMBL/GenBank/DDBJ databases">
        <title>Complete genome sequence of Moumouvirus goulette.</title>
        <authorList>
            <person name="Fournous G."/>
            <person name="Bougalmi M."/>
            <person name="Colson P."/>
        </authorList>
    </citation>
    <scope>NUCLEOTIDE SEQUENCE [LARGE SCALE GENOMIC DNA]</scope>
</reference>
<dbReference type="Proteomes" id="UP000241071">
    <property type="component" value="Segment"/>
</dbReference>
<dbReference type="Pfam" id="PF19233">
    <property type="entry name" value="DUF5886"/>
    <property type="match status" value="1"/>
</dbReference>
<evidence type="ECO:0000313" key="2">
    <source>
        <dbReference type="EMBL" id="AGF85437.1"/>
    </source>
</evidence>
<dbReference type="InterPro" id="IPR045368">
    <property type="entry name" value="DUF5886"/>
</dbReference>
<gene>
    <name evidence="2" type="ORF">glt_00628</name>
</gene>
<protein>
    <recommendedName>
        <fullName evidence="4">Repeat protein</fullName>
    </recommendedName>
</protein>
<keyword evidence="1" id="KW-0175">Coiled coil</keyword>
<proteinExistence type="predicted"/>
<sequence length="271" mass="32073">MTNYLRIYHMENIGNYDTYCNELSINNTKFIKFEHVSNTNNDLLYLQKLFSLDISDYTSERSLLVTYESNYICEFSDNKPVTLIKYKILLNLGSSNNPDDLSGLLPNNLKNFDNCNFYGDYFSIYPKNIIEYECDFCCNDKNIVENKWCKKCNGSFYNAKNLWDIIFNEIHFSEICKNSVLYIKKIYEPIDYENKDSLIKVLSFLHDKKEKIEILQERINRIDNKINIYIERMNFKKKYNQTIINNLVSDKGGSVDNFLSLIKNIEKNNTS</sequence>
<name>M1PXG1_9VIRU</name>
<evidence type="ECO:0000256" key="1">
    <source>
        <dbReference type="SAM" id="Coils"/>
    </source>
</evidence>
<evidence type="ECO:0000313" key="3">
    <source>
        <dbReference type="Proteomes" id="UP000241071"/>
    </source>
</evidence>
<keyword evidence="3" id="KW-1185">Reference proteome</keyword>
<organism evidence="2 3">
    <name type="scientific">Moumouvirus goulette</name>
    <dbReference type="NCBI Taxonomy" id="1247379"/>
    <lineage>
        <taxon>Viruses</taxon>
        <taxon>Varidnaviria</taxon>
        <taxon>Bamfordvirae</taxon>
        <taxon>Nucleocytoviricota</taxon>
        <taxon>Megaviricetes</taxon>
        <taxon>Imitervirales</taxon>
        <taxon>Mimiviridae</taxon>
        <taxon>Megamimivirinae</taxon>
        <taxon>Moumouvirus</taxon>
        <taxon>Moumouvirus goulettemassiliense</taxon>
    </lineage>
</organism>